<evidence type="ECO:0000313" key="1">
    <source>
        <dbReference type="EMBL" id="KAK5689899.1"/>
    </source>
</evidence>
<dbReference type="InterPro" id="IPR019183">
    <property type="entry name" value="NAA25_NatB_aux_su"/>
</dbReference>
<dbReference type="EMBL" id="JAVRQU010000028">
    <property type="protein sequence ID" value="KAK5689899.1"/>
    <property type="molecule type" value="Genomic_DNA"/>
</dbReference>
<reference evidence="1" key="1">
    <citation type="submission" date="2023-08" db="EMBL/GenBank/DDBJ databases">
        <title>Black Yeasts Isolated from many extreme environments.</title>
        <authorList>
            <person name="Coleine C."/>
            <person name="Stajich J.E."/>
            <person name="Selbmann L."/>
        </authorList>
    </citation>
    <scope>NUCLEOTIDE SEQUENCE</scope>
    <source>
        <strain evidence="1">CCFEE 5810</strain>
    </source>
</reference>
<organism evidence="1 2">
    <name type="scientific">Elasticomyces elasticus</name>
    <dbReference type="NCBI Taxonomy" id="574655"/>
    <lineage>
        <taxon>Eukaryota</taxon>
        <taxon>Fungi</taxon>
        <taxon>Dikarya</taxon>
        <taxon>Ascomycota</taxon>
        <taxon>Pezizomycotina</taxon>
        <taxon>Dothideomycetes</taxon>
        <taxon>Dothideomycetidae</taxon>
        <taxon>Mycosphaerellales</taxon>
        <taxon>Teratosphaeriaceae</taxon>
        <taxon>Elasticomyces</taxon>
    </lineage>
</organism>
<name>A0AAN7ZQD4_9PEZI</name>
<comment type="caution">
    <text evidence="1">The sequence shown here is derived from an EMBL/GenBank/DDBJ whole genome shotgun (WGS) entry which is preliminary data.</text>
</comment>
<evidence type="ECO:0000313" key="2">
    <source>
        <dbReference type="Proteomes" id="UP001310594"/>
    </source>
</evidence>
<dbReference type="Proteomes" id="UP001310594">
    <property type="component" value="Unassembled WGS sequence"/>
</dbReference>
<dbReference type="Pfam" id="PF09797">
    <property type="entry name" value="NatB_MDM20"/>
    <property type="match status" value="1"/>
</dbReference>
<dbReference type="AlphaFoldDB" id="A0AAN7ZQD4"/>
<gene>
    <name evidence="1" type="ORF">LTR97_012659</name>
</gene>
<accession>A0AAN7ZQD4</accession>
<proteinExistence type="predicted"/>
<protein>
    <submittedName>
        <fullName evidence="1">Uncharacterized protein</fullName>
    </submittedName>
</protein>
<sequence length="758" mass="84830">MARYPAFKDYEKKRNFHDGIKRCNELLAKSPGDIQLLTTKFRLLHAIYNRDEASRILDEIATIQPHELQDIIAPEQAVVDSQRNVYPRPSTAGPVVAKMWDTAIKGSTTAEQKLDIASVRFERAILDDRLVDAQQALIQLKAIQPRNRVIYMAHAAFTQLISTSNEDLQARLAMGLARKAVKEGLDGEKGLDCRVPGQIFAAQGAEKDLEGVEGGRFGESKHVFDARRKMKGVVVKADGVVAKVEVPEPGTVPTQEWMTAEISSLKRTFTDLIESNAPKEAMRAFATNVIRLFHSSTTTLSANARRSPAEICFLAISALVRIFELSSQTQYLLHAAYLAETLLRHNEHIHEARLILVYLYMRLNLGSLAMKLFDSLSVKEVQHDTVGHVLFTRLSTIHPHATHWGNMDDDTMLPFKRTALALNVYLRCEEKLAENEASVLSHGQTGMIFDLQELRNALRTSLPRRIMLLEHRQIARLTKGVIGGEEAAEAMGPLALETWIETKDTRDFDAAFDYGYDVERLLHRHGSEEIPGRAWMLFSLAADSAWCIATQNSTLVTRPEEILHQIYKLRNNTTSLAADGKPQDLTGVEYLAGNVSYHTLTLLTYAHPAHMDYMESTGVDQITAVNQAIDDLAIDEMMKSSDFLAERLPEHYAYADVFNTLAIVCRFVEIKVPPSLAKQLGQLQARAKRLFAGLQRHAIEQQAAIKQAGVRRSMEQDQEVWAALMGMSDGEKALDGFCEEVANSAKEGWEGMMKLKVL</sequence>